<evidence type="ECO:0000313" key="1">
    <source>
        <dbReference type="EMBL" id="KAA1073757.1"/>
    </source>
</evidence>
<dbReference type="EMBL" id="VSWC01000158">
    <property type="protein sequence ID" value="KAA1073757.1"/>
    <property type="molecule type" value="Genomic_DNA"/>
</dbReference>
<accession>A0A5B0M970</accession>
<comment type="caution">
    <text evidence="1">The sequence shown here is derived from an EMBL/GenBank/DDBJ whole genome shotgun (WGS) entry which is preliminary data.</text>
</comment>
<protein>
    <submittedName>
        <fullName evidence="1">Uncharacterized protein</fullName>
    </submittedName>
</protein>
<proteinExistence type="predicted"/>
<organism evidence="1 2">
    <name type="scientific">Puccinia graminis f. sp. tritici</name>
    <dbReference type="NCBI Taxonomy" id="56615"/>
    <lineage>
        <taxon>Eukaryota</taxon>
        <taxon>Fungi</taxon>
        <taxon>Dikarya</taxon>
        <taxon>Basidiomycota</taxon>
        <taxon>Pucciniomycotina</taxon>
        <taxon>Pucciniomycetes</taxon>
        <taxon>Pucciniales</taxon>
        <taxon>Pucciniaceae</taxon>
        <taxon>Puccinia</taxon>
    </lineage>
</organism>
<dbReference type="Proteomes" id="UP000324748">
    <property type="component" value="Unassembled WGS sequence"/>
</dbReference>
<keyword evidence="2" id="KW-1185">Reference proteome</keyword>
<reference evidence="1 2" key="1">
    <citation type="submission" date="2019-05" db="EMBL/GenBank/DDBJ databases">
        <title>Emergence of the Ug99 lineage of the wheat stem rust pathogen through somatic hybridization.</title>
        <authorList>
            <person name="Li F."/>
            <person name="Upadhyaya N.M."/>
            <person name="Sperschneider J."/>
            <person name="Matny O."/>
            <person name="Nguyen-Phuc H."/>
            <person name="Mago R."/>
            <person name="Raley C."/>
            <person name="Miller M.E."/>
            <person name="Silverstein K.A.T."/>
            <person name="Henningsen E."/>
            <person name="Hirsch C.D."/>
            <person name="Visser B."/>
            <person name="Pretorius Z.A."/>
            <person name="Steffenson B.J."/>
            <person name="Schwessinger B."/>
            <person name="Dodds P.N."/>
            <person name="Figueroa M."/>
        </authorList>
    </citation>
    <scope>NUCLEOTIDE SEQUENCE [LARGE SCALE GENOMIC DNA]</scope>
    <source>
        <strain evidence="1">21-0</strain>
    </source>
</reference>
<name>A0A5B0M970_PUCGR</name>
<gene>
    <name evidence="1" type="ORF">PGT21_024656</name>
</gene>
<evidence type="ECO:0000313" key="2">
    <source>
        <dbReference type="Proteomes" id="UP000324748"/>
    </source>
</evidence>
<dbReference type="AlphaFoldDB" id="A0A5B0M970"/>
<sequence>MKGPGDLKMPPSSYIYLALVQRCSQLHIFHSSSEAKLENLGAHFHDTYTWWYILGKPFPVLLLLVNT</sequence>